<dbReference type="AlphaFoldDB" id="A0A9P8D320"/>
<protein>
    <submittedName>
        <fullName evidence="1">Uncharacterized protein</fullName>
    </submittedName>
</protein>
<name>A0A9P8D320_MORAP</name>
<evidence type="ECO:0000313" key="2">
    <source>
        <dbReference type="Proteomes" id="UP000717515"/>
    </source>
</evidence>
<sequence length="184" mass="21235">MEEARNSDTFNKNDCLSSVELVKAHVKVLCDLYGTQKAKDRVAMAGQDHPRTPGIKALLRRFRLRRGEIAKSSHAETLTAGVRYEADFLREVMRVSWIHSNNSSSKRRQHVGLRNRFSLCWCHFMMCRGENMRLARLSNVSAHIFRRNSQDGYHSLGIILTMLQGKTNREGKEELWRRCSQQGS</sequence>
<reference evidence="1" key="1">
    <citation type="submission" date="2021-07" db="EMBL/GenBank/DDBJ databases">
        <title>Draft genome of Mortierella alpina, strain LL118, isolated from an aspen leaf litter sample.</title>
        <authorList>
            <person name="Yang S."/>
            <person name="Vinatzer B.A."/>
        </authorList>
    </citation>
    <scope>NUCLEOTIDE SEQUENCE</scope>
    <source>
        <strain evidence="1">LL118</strain>
    </source>
</reference>
<evidence type="ECO:0000313" key="1">
    <source>
        <dbReference type="EMBL" id="KAG9327585.1"/>
    </source>
</evidence>
<organism evidence="1 2">
    <name type="scientific">Mortierella alpina</name>
    <name type="common">Oleaginous fungus</name>
    <name type="synonym">Mortierella renispora</name>
    <dbReference type="NCBI Taxonomy" id="64518"/>
    <lineage>
        <taxon>Eukaryota</taxon>
        <taxon>Fungi</taxon>
        <taxon>Fungi incertae sedis</taxon>
        <taxon>Mucoromycota</taxon>
        <taxon>Mortierellomycotina</taxon>
        <taxon>Mortierellomycetes</taxon>
        <taxon>Mortierellales</taxon>
        <taxon>Mortierellaceae</taxon>
        <taxon>Mortierella</taxon>
    </lineage>
</organism>
<gene>
    <name evidence="1" type="ORF">KVV02_003830</name>
</gene>
<dbReference type="Proteomes" id="UP000717515">
    <property type="component" value="Unassembled WGS sequence"/>
</dbReference>
<comment type="caution">
    <text evidence="1">The sequence shown here is derived from an EMBL/GenBank/DDBJ whole genome shotgun (WGS) entry which is preliminary data.</text>
</comment>
<proteinExistence type="predicted"/>
<dbReference type="EMBL" id="JAIFTL010000003">
    <property type="protein sequence ID" value="KAG9327585.1"/>
    <property type="molecule type" value="Genomic_DNA"/>
</dbReference>
<accession>A0A9P8D320</accession>